<gene>
    <name evidence="3" type="ORF">NCTC11868_01544</name>
</gene>
<evidence type="ECO:0000313" key="3">
    <source>
        <dbReference type="EMBL" id="VDG87431.1"/>
    </source>
</evidence>
<dbReference type="InterPro" id="IPR012337">
    <property type="entry name" value="RNaseH-like_sf"/>
</dbReference>
<accession>A0A3P6KH79</accession>
<keyword evidence="1" id="KW-0472">Membrane</keyword>
<evidence type="ECO:0000313" key="4">
    <source>
        <dbReference type="Proteomes" id="UP000274225"/>
    </source>
</evidence>
<feature type="domain" description="Transposase Tn5-like N-terminal" evidence="2">
    <location>
        <begin position="28"/>
        <end position="63"/>
    </location>
</feature>
<dbReference type="EMBL" id="UYIT01000003">
    <property type="protein sequence ID" value="VDG87431.1"/>
    <property type="molecule type" value="Genomic_DNA"/>
</dbReference>
<dbReference type="SUPFAM" id="SSF53098">
    <property type="entry name" value="Ribonuclease H-like"/>
    <property type="match status" value="1"/>
</dbReference>
<feature type="transmembrane region" description="Helical" evidence="1">
    <location>
        <begin position="117"/>
        <end position="138"/>
    </location>
</feature>
<keyword evidence="1" id="KW-1133">Transmembrane helix</keyword>
<reference evidence="3 4" key="1">
    <citation type="submission" date="2018-11" db="EMBL/GenBank/DDBJ databases">
        <authorList>
            <consortium name="Pathogen Informatics"/>
        </authorList>
    </citation>
    <scope>NUCLEOTIDE SEQUENCE [LARGE SCALE GENOMIC DNA]</scope>
    <source>
        <strain evidence="3 4">NCTC11868</strain>
    </source>
</reference>
<evidence type="ECO:0000256" key="1">
    <source>
        <dbReference type="SAM" id="Phobius"/>
    </source>
</evidence>
<dbReference type="Proteomes" id="UP000274225">
    <property type="component" value="Unassembled WGS sequence"/>
</dbReference>
<keyword evidence="1" id="KW-0812">Transmembrane</keyword>
<dbReference type="Pfam" id="PF14706">
    <property type="entry name" value="Tnp_DNA_bind"/>
    <property type="match status" value="1"/>
</dbReference>
<dbReference type="Gene3D" id="3.90.350.10">
    <property type="entry name" value="Transposase Inhibitor Protein From Tn5, Chain A, domain 1"/>
    <property type="match status" value="1"/>
</dbReference>
<organism evidence="3 4">
    <name type="scientific">Shigella dysenteriae</name>
    <dbReference type="NCBI Taxonomy" id="622"/>
    <lineage>
        <taxon>Bacteria</taxon>
        <taxon>Pseudomonadati</taxon>
        <taxon>Pseudomonadota</taxon>
        <taxon>Gammaproteobacteria</taxon>
        <taxon>Enterobacterales</taxon>
        <taxon>Enterobacteriaceae</taxon>
        <taxon>Shigella</taxon>
    </lineage>
</organism>
<dbReference type="RefSeq" id="WP_005024678.1">
    <property type="nucleotide sequence ID" value="NZ_CP026805.1"/>
</dbReference>
<dbReference type="AlphaFoldDB" id="A0A3P6KH79"/>
<protein>
    <submittedName>
        <fullName evidence="3">IS600 ORF2</fullName>
    </submittedName>
</protein>
<sequence>MTSLKTSIKTITYLSDTGCLEIQGASLHILNSLSRSPEESIPVSCRTWSETKAAYCCFSNDKVSANKIMAPHKENITERAQQFKRVLVLQDTTELNYSGQKEKQGVGHKNIKMKETYFFILNSSSVSQVFASVFMMTISGSGMN</sequence>
<dbReference type="Gene3D" id="1.10.246.40">
    <property type="entry name" value="Tn5 transposase, domain 1"/>
    <property type="match status" value="1"/>
</dbReference>
<proteinExistence type="predicted"/>
<evidence type="ECO:0000259" key="2">
    <source>
        <dbReference type="Pfam" id="PF14706"/>
    </source>
</evidence>
<dbReference type="InterPro" id="IPR014735">
    <property type="entry name" value="Transposase_Tn5-like_N"/>
</dbReference>
<dbReference type="InterPro" id="IPR038215">
    <property type="entry name" value="TN5-like_N_sf"/>
</dbReference>
<name>A0A3P6KH79_SHIDY</name>